<accession>A0A1X3GQX3</accession>
<name>A0A1X3GQX3_9BRAD</name>
<organism evidence="1 2">
    <name type="scientific">Bradyrhizobium canariense</name>
    <dbReference type="NCBI Taxonomy" id="255045"/>
    <lineage>
        <taxon>Bacteria</taxon>
        <taxon>Pseudomonadati</taxon>
        <taxon>Pseudomonadota</taxon>
        <taxon>Alphaproteobacteria</taxon>
        <taxon>Hyphomicrobiales</taxon>
        <taxon>Nitrobacteraceae</taxon>
        <taxon>Bradyrhizobium</taxon>
    </lineage>
</organism>
<dbReference type="Proteomes" id="UP000193553">
    <property type="component" value="Unassembled WGS sequence"/>
</dbReference>
<proteinExistence type="predicted"/>
<dbReference type="EMBL" id="NAFI01000190">
    <property type="protein sequence ID" value="OSJ01706.1"/>
    <property type="molecule type" value="Genomic_DNA"/>
</dbReference>
<protein>
    <recommendedName>
        <fullName evidence="3">Restriction system protein Mrr-like N-terminal domain-containing protein</fullName>
    </recommendedName>
</protein>
<evidence type="ECO:0008006" key="3">
    <source>
        <dbReference type="Google" id="ProtNLM"/>
    </source>
</evidence>
<evidence type="ECO:0000313" key="1">
    <source>
        <dbReference type="EMBL" id="OSJ01706.1"/>
    </source>
</evidence>
<gene>
    <name evidence="1" type="ORF">BSZ18_38540</name>
</gene>
<comment type="caution">
    <text evidence="1">The sequence shown here is derived from an EMBL/GenBank/DDBJ whole genome shotgun (WGS) entry which is preliminary data.</text>
</comment>
<dbReference type="AlphaFoldDB" id="A0A1X3GQX3"/>
<sequence>MPFQKSRRCDDGHVGAGVNFHVTVLKILVSYPDGFAAMEDLKRDMAILATSGRDWTERTRRLAGRVPGLDIFSQGLIDRTNGGWRITAKGRAVLGLMEARPDQAPIATQQPPSEPELAPAISRHIPAERIRGRLAARRRRRNARMQARAS</sequence>
<dbReference type="OrthoDB" id="8140166at2"/>
<evidence type="ECO:0000313" key="2">
    <source>
        <dbReference type="Proteomes" id="UP000193553"/>
    </source>
</evidence>
<reference evidence="1 2" key="1">
    <citation type="submission" date="2017-03" db="EMBL/GenBank/DDBJ databases">
        <title>Whole genome sequences of fourteen strains of Bradyrhizobium canariense and one strain of Bradyrhizobium japonicum isolated from Lupinus (Papilionoideae: Genisteae) species in Algeria.</title>
        <authorList>
            <person name="Crovadore J."/>
            <person name="Chekireb D."/>
            <person name="Brachmann A."/>
            <person name="Chablais R."/>
            <person name="Cochard B."/>
            <person name="Lefort F."/>
        </authorList>
    </citation>
    <scope>NUCLEOTIDE SEQUENCE [LARGE SCALE GENOMIC DNA]</scope>
    <source>
        <strain evidence="1 2">UBMA195</strain>
    </source>
</reference>